<keyword evidence="4" id="KW-0418">Kinase</keyword>
<name>A0A813FW47_POLGL</name>
<gene>
    <name evidence="9" type="ORF">PGLA1383_LOCUS36284</name>
</gene>
<dbReference type="PROSITE" id="PS00108">
    <property type="entry name" value="PROTEIN_KINASE_ST"/>
    <property type="match status" value="1"/>
</dbReference>
<evidence type="ECO:0000256" key="3">
    <source>
        <dbReference type="ARBA" id="ARBA00022741"/>
    </source>
</evidence>
<evidence type="ECO:0000256" key="7">
    <source>
        <dbReference type="SAM" id="MobiDB-lite"/>
    </source>
</evidence>
<keyword evidence="10" id="KW-1185">Reference proteome</keyword>
<dbReference type="PANTHER" id="PTHR24349">
    <property type="entry name" value="SERINE/THREONINE-PROTEIN KINASE"/>
    <property type="match status" value="1"/>
</dbReference>
<keyword evidence="2" id="KW-0808">Transferase</keyword>
<evidence type="ECO:0000313" key="10">
    <source>
        <dbReference type="Proteomes" id="UP000654075"/>
    </source>
</evidence>
<dbReference type="Proteomes" id="UP000654075">
    <property type="component" value="Unassembled WGS sequence"/>
</dbReference>
<dbReference type="InterPro" id="IPR000719">
    <property type="entry name" value="Prot_kinase_dom"/>
</dbReference>
<proteinExistence type="predicted"/>
<dbReference type="Gene3D" id="1.10.510.10">
    <property type="entry name" value="Transferase(Phosphotransferase) domain 1"/>
    <property type="match status" value="1"/>
</dbReference>
<accession>A0A813FW47</accession>
<comment type="caution">
    <text evidence="9">The sequence shown here is derived from an EMBL/GenBank/DDBJ whole genome shotgun (WGS) entry which is preliminary data.</text>
</comment>
<dbReference type="InterPro" id="IPR008271">
    <property type="entry name" value="Ser/Thr_kinase_AS"/>
</dbReference>
<dbReference type="SMART" id="SM00220">
    <property type="entry name" value="S_TKc"/>
    <property type="match status" value="1"/>
</dbReference>
<sequence length="708" mass="79287">MRLCFCGRSILLGSAAAVVAAVAAVVAATPTLSSLPLGLPQRRATRAQRWPLFARSGRTQARAGDAGREDDARADEGGLVSLEQEDYIILFRAELEEHHRLSVLRRTVRFLPYEDCMKWVQAMGLWSSKEEWEEWIESGEKRNAYIPSRPSEYYGKLGHWRGWTHFLGTSETSTSPVGFSVRRSGVPIFDWLDRAKATRLLTPDVGFDDLSPTLAGTCSGFVLSASLLLRIWLGVVALHSANRAMMPIARKTAIATSTTLPRCNSKPVLVVANSPLRLARLVDFTVAVVCFSWDDSCLLPRERVPDMTTEAQDPQSPGLITGFRRRDGSKRSVRSHRSYRSDGNSEPGTPHSERDGSKRSVRSHRSYRSDGNCEPGTPHSEAQAGQLSEWGSEFGSQHSLRDDLSIYIPDEDTCIEGRFQVVRQIGRGKYGTVSEAKCLTTGRKYALKTMEREDNEVEVELTKLVSHPNVVRLHEVLRSESSWTLVLELCEGGSMGSWVDQRVDPNFLQFRVRVYLPPSSREVGILTKQLLKALAYLHHHKIAHRDVKVDNCLILEKSSSRPTLKLADFGLASTFQPGVPMTSSVGTLQYMAPEVLEGKYDERCDVWGAGTFAFRVATMMDVYPTTDKMPHDKGDERDKWEDAYVRMVLSKDVDFSIPGWESHTTELLQLTQLLLDKDLARRPRAKDTLSNDWLRTVNLPPQCCCAIS</sequence>
<keyword evidence="1" id="KW-0723">Serine/threonine-protein kinase</keyword>
<dbReference type="PROSITE" id="PS00107">
    <property type="entry name" value="PROTEIN_KINASE_ATP"/>
    <property type="match status" value="1"/>
</dbReference>
<dbReference type="AlphaFoldDB" id="A0A813FW47"/>
<dbReference type="GO" id="GO:0005524">
    <property type="term" value="F:ATP binding"/>
    <property type="evidence" value="ECO:0007669"/>
    <property type="project" value="UniProtKB-UniRule"/>
</dbReference>
<evidence type="ECO:0000256" key="1">
    <source>
        <dbReference type="ARBA" id="ARBA00022527"/>
    </source>
</evidence>
<dbReference type="EMBL" id="CAJNNV010026633">
    <property type="protein sequence ID" value="CAE8618681.1"/>
    <property type="molecule type" value="Genomic_DNA"/>
</dbReference>
<dbReference type="InterPro" id="IPR011009">
    <property type="entry name" value="Kinase-like_dom_sf"/>
</dbReference>
<evidence type="ECO:0000256" key="2">
    <source>
        <dbReference type="ARBA" id="ARBA00022679"/>
    </source>
</evidence>
<evidence type="ECO:0000313" key="9">
    <source>
        <dbReference type="EMBL" id="CAE8618681.1"/>
    </source>
</evidence>
<evidence type="ECO:0000256" key="4">
    <source>
        <dbReference type="ARBA" id="ARBA00022777"/>
    </source>
</evidence>
<dbReference type="GO" id="GO:0004674">
    <property type="term" value="F:protein serine/threonine kinase activity"/>
    <property type="evidence" value="ECO:0007669"/>
    <property type="project" value="UniProtKB-KW"/>
</dbReference>
<feature type="binding site" evidence="6">
    <location>
        <position position="448"/>
    </location>
    <ligand>
        <name>ATP</name>
        <dbReference type="ChEBI" id="CHEBI:30616"/>
    </ligand>
</feature>
<dbReference type="SUPFAM" id="SSF56112">
    <property type="entry name" value="Protein kinase-like (PK-like)"/>
    <property type="match status" value="1"/>
</dbReference>
<organism evidence="9 10">
    <name type="scientific">Polarella glacialis</name>
    <name type="common">Dinoflagellate</name>
    <dbReference type="NCBI Taxonomy" id="89957"/>
    <lineage>
        <taxon>Eukaryota</taxon>
        <taxon>Sar</taxon>
        <taxon>Alveolata</taxon>
        <taxon>Dinophyceae</taxon>
        <taxon>Suessiales</taxon>
        <taxon>Suessiaceae</taxon>
        <taxon>Polarella</taxon>
    </lineage>
</organism>
<keyword evidence="3 6" id="KW-0547">Nucleotide-binding</keyword>
<dbReference type="OrthoDB" id="4062651at2759"/>
<evidence type="ECO:0000259" key="8">
    <source>
        <dbReference type="PROSITE" id="PS50011"/>
    </source>
</evidence>
<reference evidence="9" key="1">
    <citation type="submission" date="2021-02" db="EMBL/GenBank/DDBJ databases">
        <authorList>
            <person name="Dougan E. K."/>
            <person name="Rhodes N."/>
            <person name="Thang M."/>
            <person name="Chan C."/>
        </authorList>
    </citation>
    <scope>NUCLEOTIDE SEQUENCE</scope>
</reference>
<protein>
    <recommendedName>
        <fullName evidence="8">Protein kinase domain-containing protein</fullName>
    </recommendedName>
</protein>
<feature type="region of interest" description="Disordered" evidence="7">
    <location>
        <begin position="307"/>
        <end position="384"/>
    </location>
</feature>
<dbReference type="InterPro" id="IPR017441">
    <property type="entry name" value="Protein_kinase_ATP_BS"/>
</dbReference>
<evidence type="ECO:0000256" key="6">
    <source>
        <dbReference type="PROSITE-ProRule" id="PRU10141"/>
    </source>
</evidence>
<keyword evidence="5 6" id="KW-0067">ATP-binding</keyword>
<feature type="domain" description="Protein kinase" evidence="8">
    <location>
        <begin position="419"/>
        <end position="694"/>
    </location>
</feature>
<dbReference type="PROSITE" id="PS50011">
    <property type="entry name" value="PROTEIN_KINASE_DOM"/>
    <property type="match status" value="1"/>
</dbReference>
<evidence type="ECO:0000256" key="5">
    <source>
        <dbReference type="ARBA" id="ARBA00022840"/>
    </source>
</evidence>
<dbReference type="InterPro" id="IPR050205">
    <property type="entry name" value="CDPK_Ser/Thr_kinases"/>
</dbReference>
<dbReference type="Pfam" id="PF00069">
    <property type="entry name" value="Pkinase"/>
    <property type="match status" value="1"/>
</dbReference>